<dbReference type="GO" id="GO:0005737">
    <property type="term" value="C:cytoplasm"/>
    <property type="evidence" value="ECO:0007669"/>
    <property type="project" value="TreeGrafter"/>
</dbReference>
<evidence type="ECO:0000256" key="4">
    <source>
        <dbReference type="PROSITE-ProRule" id="PRU00409"/>
    </source>
</evidence>
<dbReference type="PANTHER" id="PTHR21621:SF0">
    <property type="entry name" value="BETA-CITRYLGLUTAMATE SYNTHASE B-RELATED"/>
    <property type="match status" value="1"/>
</dbReference>
<evidence type="ECO:0000259" key="5">
    <source>
        <dbReference type="PROSITE" id="PS50975"/>
    </source>
</evidence>
<dbReference type="EMBL" id="AP023368">
    <property type="protein sequence ID" value="BCJ99865.1"/>
    <property type="molecule type" value="Genomic_DNA"/>
</dbReference>
<dbReference type="Pfam" id="PF08443">
    <property type="entry name" value="RimK"/>
    <property type="match status" value="1"/>
</dbReference>
<reference evidence="6 7" key="2">
    <citation type="submission" date="2020-08" db="EMBL/GenBank/DDBJ databases">
        <authorList>
            <person name="Ueki A."/>
            <person name="Tonouchi A."/>
        </authorList>
    </citation>
    <scope>NUCLEOTIDE SEQUENCE [LARGE SCALE GENOMIC DNA]</scope>
    <source>
        <strain evidence="6 7">CTTW</strain>
    </source>
</reference>
<proteinExistence type="predicted"/>
<dbReference type="PANTHER" id="PTHR21621">
    <property type="entry name" value="RIBOSOMAL PROTEIN S6 MODIFICATION PROTEIN"/>
    <property type="match status" value="1"/>
</dbReference>
<feature type="domain" description="ATP-grasp" evidence="5">
    <location>
        <begin position="101"/>
        <end position="292"/>
    </location>
</feature>
<dbReference type="Gene3D" id="3.40.50.20">
    <property type="match status" value="1"/>
</dbReference>
<name>A0A7I8DRW7_9FIRM</name>
<dbReference type="Gene3D" id="3.30.1490.20">
    <property type="entry name" value="ATP-grasp fold, A domain"/>
    <property type="match status" value="1"/>
</dbReference>
<dbReference type="Gene3D" id="3.30.470.20">
    <property type="entry name" value="ATP-grasp fold, B domain"/>
    <property type="match status" value="1"/>
</dbReference>
<evidence type="ECO:0000313" key="7">
    <source>
        <dbReference type="Proteomes" id="UP000515703"/>
    </source>
</evidence>
<dbReference type="PROSITE" id="PS50975">
    <property type="entry name" value="ATP_GRASP"/>
    <property type="match status" value="1"/>
</dbReference>
<dbReference type="GO" id="GO:0046872">
    <property type="term" value="F:metal ion binding"/>
    <property type="evidence" value="ECO:0007669"/>
    <property type="project" value="UniProtKB-KW"/>
</dbReference>
<keyword evidence="2 4" id="KW-0547">Nucleotide-binding</keyword>
<sequence>MNYKKGLILVNAFSKLKSAMHQPVRLKDELKVLGIECDIKPCSIETAMIISGSSTSFLKDYDFIIYLDKDKYTSALLEKTGKRLFNSHEAILTCDDKMMTHIALSDKGIKMPDTIPGLLCYNKDASLQEVMKRIEMIEQRLGYPCIIKECYGSLGSGVFRAENRDELLLNMEKVKCKEHLFQKMINSSEGKDARVIVIGGKVACSMKRISDTDFRSNIELGGRAEVFDLPPSFKEISEKVADILKLDYCGIDLLFGESGEPVVCEVNSNAFFGGMESVTGFNVAGAYARHIKEIIYETKVC</sequence>
<dbReference type="Proteomes" id="UP000515703">
    <property type="component" value="Chromosome"/>
</dbReference>
<evidence type="ECO:0000313" key="6">
    <source>
        <dbReference type="EMBL" id="BCJ99865.1"/>
    </source>
</evidence>
<dbReference type="GO" id="GO:0005524">
    <property type="term" value="F:ATP binding"/>
    <property type="evidence" value="ECO:0007669"/>
    <property type="project" value="UniProtKB-UniRule"/>
</dbReference>
<dbReference type="AlphaFoldDB" id="A0A7I8DRW7"/>
<protein>
    <recommendedName>
        <fullName evidence="5">ATP-grasp domain-containing protein</fullName>
    </recommendedName>
</protein>
<dbReference type="InterPro" id="IPR011761">
    <property type="entry name" value="ATP-grasp"/>
</dbReference>
<dbReference type="SUPFAM" id="SSF56059">
    <property type="entry name" value="Glutathione synthetase ATP-binding domain-like"/>
    <property type="match status" value="1"/>
</dbReference>
<keyword evidence="7" id="KW-1185">Reference proteome</keyword>
<dbReference type="InterPro" id="IPR013651">
    <property type="entry name" value="ATP-grasp_RimK-type"/>
</dbReference>
<dbReference type="RefSeq" id="WP_185255593.1">
    <property type="nucleotide sequence ID" value="NZ_AP023368.1"/>
</dbReference>
<organism evidence="6 7">
    <name type="scientific">Anaerocolumna chitinilytica</name>
    <dbReference type="NCBI Taxonomy" id="1727145"/>
    <lineage>
        <taxon>Bacteria</taxon>
        <taxon>Bacillati</taxon>
        <taxon>Bacillota</taxon>
        <taxon>Clostridia</taxon>
        <taxon>Lachnospirales</taxon>
        <taxon>Lachnospiraceae</taxon>
        <taxon>Anaerocolumna</taxon>
    </lineage>
</organism>
<dbReference type="GO" id="GO:0016879">
    <property type="term" value="F:ligase activity, forming carbon-nitrogen bonds"/>
    <property type="evidence" value="ECO:0007669"/>
    <property type="project" value="TreeGrafter"/>
</dbReference>
<dbReference type="NCBIfam" id="TIGR00768">
    <property type="entry name" value="rimK_fam"/>
    <property type="match status" value="1"/>
</dbReference>
<evidence type="ECO:0000256" key="2">
    <source>
        <dbReference type="ARBA" id="ARBA00022741"/>
    </source>
</evidence>
<dbReference type="InterPro" id="IPR013815">
    <property type="entry name" value="ATP_grasp_subdomain_1"/>
</dbReference>
<dbReference type="InterPro" id="IPR004666">
    <property type="entry name" value="Rp_bS6_RimK/Lys_biosynth_LsyX"/>
</dbReference>
<dbReference type="KEGG" id="acht:bsdcttw_29060"/>
<gene>
    <name evidence="6" type="ORF">bsdcttw_29060</name>
</gene>
<evidence type="ECO:0000256" key="1">
    <source>
        <dbReference type="ARBA" id="ARBA00022723"/>
    </source>
</evidence>
<accession>A0A7I8DRW7</accession>
<keyword evidence="1" id="KW-0479">Metal-binding</keyword>
<reference evidence="6 7" key="1">
    <citation type="submission" date="2020-08" db="EMBL/GenBank/DDBJ databases">
        <title>Draft genome sequencing of an Anaerocolumna strain isolated from anoxic soil subjected to BSD treatment.</title>
        <authorList>
            <person name="Uek A."/>
            <person name="Tonouchi A."/>
        </authorList>
    </citation>
    <scope>NUCLEOTIDE SEQUENCE [LARGE SCALE GENOMIC DNA]</scope>
    <source>
        <strain evidence="6 7">CTTW</strain>
    </source>
</reference>
<evidence type="ECO:0000256" key="3">
    <source>
        <dbReference type="ARBA" id="ARBA00022840"/>
    </source>
</evidence>
<keyword evidence="3 4" id="KW-0067">ATP-binding</keyword>